<reference evidence="2" key="1">
    <citation type="journal article" date="2023" name="Nat. Microbiol.">
        <title>Babesia duncani multi-omics identifies virulence factors and drug targets.</title>
        <authorList>
            <person name="Singh P."/>
            <person name="Lonardi S."/>
            <person name="Liang Q."/>
            <person name="Vydyam P."/>
            <person name="Khabirova E."/>
            <person name="Fang T."/>
            <person name="Gihaz S."/>
            <person name="Thekkiniath J."/>
            <person name="Munshi M."/>
            <person name="Abel S."/>
            <person name="Ciampossin L."/>
            <person name="Batugedara G."/>
            <person name="Gupta M."/>
            <person name="Lu X.M."/>
            <person name="Lenz T."/>
            <person name="Chakravarty S."/>
            <person name="Cornillot E."/>
            <person name="Hu Y."/>
            <person name="Ma W."/>
            <person name="Gonzalez L.M."/>
            <person name="Sanchez S."/>
            <person name="Estrada K."/>
            <person name="Sanchez-Flores A."/>
            <person name="Montero E."/>
            <person name="Harb O.S."/>
            <person name="Le Roch K.G."/>
            <person name="Mamoun C.B."/>
        </authorList>
    </citation>
    <scope>NUCLEOTIDE SEQUENCE</scope>
    <source>
        <strain evidence="2">WA1</strain>
    </source>
</reference>
<keyword evidence="3" id="KW-1185">Reference proteome</keyword>
<dbReference type="GeneID" id="94336819"/>
<name>A0AAD9UNI6_9APIC</name>
<dbReference type="EMBL" id="JALLKP010000003">
    <property type="protein sequence ID" value="KAK2195924.1"/>
    <property type="molecule type" value="Genomic_DNA"/>
</dbReference>
<evidence type="ECO:0000256" key="1">
    <source>
        <dbReference type="SAM" id="SignalP"/>
    </source>
</evidence>
<gene>
    <name evidence="2" type="ORF">BdWA1_002522</name>
</gene>
<dbReference type="RefSeq" id="XP_067802766.1">
    <property type="nucleotide sequence ID" value="XM_067947544.1"/>
</dbReference>
<proteinExistence type="predicted"/>
<comment type="caution">
    <text evidence="2">The sequence shown here is derived from an EMBL/GenBank/DDBJ whole genome shotgun (WGS) entry which is preliminary data.</text>
</comment>
<keyword evidence="1" id="KW-0732">Signal</keyword>
<feature type="signal peptide" evidence="1">
    <location>
        <begin position="1"/>
        <end position="22"/>
    </location>
</feature>
<protein>
    <recommendedName>
        <fullName evidence="4">Secreted protein</fullName>
    </recommendedName>
</protein>
<sequence>MLSTYMLMVTLNILVKWGACNGSSCKAAIQLQILYICSFSAILNQITCEYRTLKLVKAYQRGNWLKG</sequence>
<dbReference type="KEGG" id="bdw:94336819"/>
<accession>A0AAD9UNI6</accession>
<dbReference type="Proteomes" id="UP001214638">
    <property type="component" value="Unassembled WGS sequence"/>
</dbReference>
<evidence type="ECO:0000313" key="3">
    <source>
        <dbReference type="Proteomes" id="UP001214638"/>
    </source>
</evidence>
<dbReference type="AlphaFoldDB" id="A0AAD9UNI6"/>
<feature type="chain" id="PRO_5041941171" description="Secreted protein" evidence="1">
    <location>
        <begin position="23"/>
        <end position="67"/>
    </location>
</feature>
<evidence type="ECO:0000313" key="2">
    <source>
        <dbReference type="EMBL" id="KAK2195924.1"/>
    </source>
</evidence>
<organism evidence="2 3">
    <name type="scientific">Babesia duncani</name>
    <dbReference type="NCBI Taxonomy" id="323732"/>
    <lineage>
        <taxon>Eukaryota</taxon>
        <taxon>Sar</taxon>
        <taxon>Alveolata</taxon>
        <taxon>Apicomplexa</taxon>
        <taxon>Aconoidasida</taxon>
        <taxon>Piroplasmida</taxon>
        <taxon>Babesiidae</taxon>
        <taxon>Babesia</taxon>
    </lineage>
</organism>
<evidence type="ECO:0008006" key="4">
    <source>
        <dbReference type="Google" id="ProtNLM"/>
    </source>
</evidence>